<dbReference type="PATRIC" id="fig|1339315.3.peg.1610"/>
<evidence type="ECO:0000313" key="2">
    <source>
        <dbReference type="Proteomes" id="UP000020529"/>
    </source>
</evidence>
<organism evidence="1 2">
    <name type="scientific">Bacteroides fragilis str. 3988T(B)14</name>
    <dbReference type="NCBI Taxonomy" id="1339315"/>
    <lineage>
        <taxon>Bacteria</taxon>
        <taxon>Pseudomonadati</taxon>
        <taxon>Bacteroidota</taxon>
        <taxon>Bacteroidia</taxon>
        <taxon>Bacteroidales</taxon>
        <taxon>Bacteroidaceae</taxon>
        <taxon>Bacteroides</taxon>
    </lineage>
</organism>
<proteinExistence type="predicted"/>
<protein>
    <submittedName>
        <fullName evidence="1">Uncharacterized protein</fullName>
    </submittedName>
</protein>
<name>A0A015UMZ5_BACFG</name>
<gene>
    <name evidence="1" type="ORF">M124_0815</name>
</gene>
<dbReference type="EMBL" id="JGCY01000244">
    <property type="protein sequence ID" value="EXY75243.1"/>
    <property type="molecule type" value="Genomic_DNA"/>
</dbReference>
<sequence length="37" mass="4219">MPQSFVGIHIKKISLNKKKKVVIQKQKRQSSVGTLLQ</sequence>
<dbReference type="Proteomes" id="UP000020529">
    <property type="component" value="Unassembled WGS sequence"/>
</dbReference>
<comment type="caution">
    <text evidence="1">The sequence shown here is derived from an EMBL/GenBank/DDBJ whole genome shotgun (WGS) entry which is preliminary data.</text>
</comment>
<accession>A0A015UMZ5</accession>
<dbReference type="AlphaFoldDB" id="A0A015UMZ5"/>
<reference evidence="1 2" key="1">
    <citation type="submission" date="2014-02" db="EMBL/GenBank/DDBJ databases">
        <authorList>
            <person name="Sears C."/>
            <person name="Carroll K."/>
            <person name="Sack B.R."/>
            <person name="Qadri F."/>
            <person name="Myers L.L."/>
            <person name="Chung G.-T."/>
            <person name="Escheverria P."/>
            <person name="Fraser C.M."/>
            <person name="Sadzewicz L."/>
            <person name="Shefchek K.A."/>
            <person name="Tallon L."/>
            <person name="Das S.P."/>
            <person name="Daugherty S."/>
            <person name="Mongodin E.F."/>
        </authorList>
    </citation>
    <scope>NUCLEOTIDE SEQUENCE [LARGE SCALE GENOMIC DNA]</scope>
    <source>
        <strain evidence="2">3988T(B)14</strain>
    </source>
</reference>
<evidence type="ECO:0000313" key="1">
    <source>
        <dbReference type="EMBL" id="EXY75243.1"/>
    </source>
</evidence>